<name>D3BCP3_HETP5</name>
<dbReference type="RefSeq" id="XP_020432805.1">
    <property type="nucleotide sequence ID" value="XM_020577131.1"/>
</dbReference>
<keyword evidence="3" id="KW-1185">Reference proteome</keyword>
<accession>D3BCP3</accession>
<protein>
    <submittedName>
        <fullName evidence="2">Uncharacterized protein</fullName>
    </submittedName>
</protein>
<feature type="region of interest" description="Disordered" evidence="1">
    <location>
        <begin position="1"/>
        <end position="46"/>
    </location>
</feature>
<feature type="compositionally biased region" description="Low complexity" evidence="1">
    <location>
        <begin position="1"/>
        <end position="13"/>
    </location>
</feature>
<evidence type="ECO:0000313" key="3">
    <source>
        <dbReference type="Proteomes" id="UP000001396"/>
    </source>
</evidence>
<organism evidence="2 3">
    <name type="scientific">Heterostelium pallidum (strain ATCC 26659 / Pp 5 / PN500)</name>
    <name type="common">Cellular slime mold</name>
    <name type="synonym">Polysphondylium pallidum</name>
    <dbReference type="NCBI Taxonomy" id="670386"/>
    <lineage>
        <taxon>Eukaryota</taxon>
        <taxon>Amoebozoa</taxon>
        <taxon>Evosea</taxon>
        <taxon>Eumycetozoa</taxon>
        <taxon>Dictyostelia</taxon>
        <taxon>Acytosteliales</taxon>
        <taxon>Acytosteliaceae</taxon>
        <taxon>Heterostelium</taxon>
    </lineage>
</organism>
<dbReference type="Proteomes" id="UP000001396">
    <property type="component" value="Unassembled WGS sequence"/>
</dbReference>
<sequence length="74" mass="8330">MPVSSHSSQSKHSPAPEEKLKIRHSLQESAVHSSKQSIISHEKSKHYCTDTSNRMKMQAERVCSKQSRNAGIKN</sequence>
<gene>
    <name evidence="2" type="ORF">PPL_06269</name>
</gene>
<dbReference type="EMBL" id="ADBJ01000028">
    <property type="protein sequence ID" value="EFA80685.1"/>
    <property type="molecule type" value="Genomic_DNA"/>
</dbReference>
<proteinExistence type="predicted"/>
<dbReference type="GeneID" id="31361752"/>
<feature type="compositionally biased region" description="Polar residues" evidence="1">
    <location>
        <begin position="27"/>
        <end position="39"/>
    </location>
</feature>
<evidence type="ECO:0000313" key="2">
    <source>
        <dbReference type="EMBL" id="EFA80685.1"/>
    </source>
</evidence>
<evidence type="ECO:0000256" key="1">
    <source>
        <dbReference type="SAM" id="MobiDB-lite"/>
    </source>
</evidence>
<reference evidence="2 3" key="1">
    <citation type="journal article" date="2011" name="Genome Res.">
        <title>Phylogeny-wide analysis of social amoeba genomes highlights ancient origins for complex intercellular communication.</title>
        <authorList>
            <person name="Heidel A.J."/>
            <person name="Lawal H.M."/>
            <person name="Felder M."/>
            <person name="Schilde C."/>
            <person name="Helps N.R."/>
            <person name="Tunggal B."/>
            <person name="Rivero F."/>
            <person name="John U."/>
            <person name="Schleicher M."/>
            <person name="Eichinger L."/>
            <person name="Platzer M."/>
            <person name="Noegel A.A."/>
            <person name="Schaap P."/>
            <person name="Gloeckner G."/>
        </authorList>
    </citation>
    <scope>NUCLEOTIDE SEQUENCE [LARGE SCALE GENOMIC DNA]</scope>
    <source>
        <strain evidence="3">ATCC 26659 / Pp 5 / PN500</strain>
    </source>
</reference>
<comment type="caution">
    <text evidence="2">The sequence shown here is derived from an EMBL/GenBank/DDBJ whole genome shotgun (WGS) entry which is preliminary data.</text>
</comment>
<dbReference type="InParanoid" id="D3BCP3"/>
<dbReference type="AlphaFoldDB" id="D3BCP3"/>